<gene>
    <name evidence="1" type="ORF">S01H1_72231</name>
</gene>
<accession>X0WS49</accession>
<reference evidence="1" key="1">
    <citation type="journal article" date="2014" name="Front. Microbiol.">
        <title>High frequency of phylogenetically diverse reductive dehalogenase-homologous genes in deep subseafloor sedimentary metagenomes.</title>
        <authorList>
            <person name="Kawai M."/>
            <person name="Futagami T."/>
            <person name="Toyoda A."/>
            <person name="Takaki Y."/>
            <person name="Nishi S."/>
            <person name="Hori S."/>
            <person name="Arai W."/>
            <person name="Tsubouchi T."/>
            <person name="Morono Y."/>
            <person name="Uchiyama I."/>
            <person name="Ito T."/>
            <person name="Fujiyama A."/>
            <person name="Inagaki F."/>
            <person name="Takami H."/>
        </authorList>
    </citation>
    <scope>NUCLEOTIDE SEQUENCE</scope>
    <source>
        <strain evidence="1">Expedition CK06-06</strain>
    </source>
</reference>
<organism evidence="1">
    <name type="scientific">marine sediment metagenome</name>
    <dbReference type="NCBI Taxonomy" id="412755"/>
    <lineage>
        <taxon>unclassified sequences</taxon>
        <taxon>metagenomes</taxon>
        <taxon>ecological metagenomes</taxon>
    </lineage>
</organism>
<comment type="caution">
    <text evidence="1">The sequence shown here is derived from an EMBL/GenBank/DDBJ whole genome shotgun (WGS) entry which is preliminary data.</text>
</comment>
<dbReference type="AlphaFoldDB" id="X0WS49"/>
<dbReference type="EMBL" id="BARS01048153">
    <property type="protein sequence ID" value="GAG33475.1"/>
    <property type="molecule type" value="Genomic_DNA"/>
</dbReference>
<dbReference type="PROSITE" id="PS51257">
    <property type="entry name" value="PROKAR_LIPOPROTEIN"/>
    <property type="match status" value="1"/>
</dbReference>
<feature type="non-terminal residue" evidence="1">
    <location>
        <position position="35"/>
    </location>
</feature>
<protein>
    <submittedName>
        <fullName evidence="1">Uncharacterized protein</fullName>
    </submittedName>
</protein>
<evidence type="ECO:0000313" key="1">
    <source>
        <dbReference type="EMBL" id="GAG33475.1"/>
    </source>
</evidence>
<proteinExistence type="predicted"/>
<name>X0WS49_9ZZZZ</name>
<sequence>MKRHILKTACVGIAGVACITLITFAESPPPVAKHF</sequence>